<accession>A0A068XZ39</accession>
<dbReference type="STRING" id="6211.A0A068XZ39"/>
<reference evidence="8" key="2">
    <citation type="submission" date="2015-11" db="EMBL/GenBank/DDBJ databases">
        <authorList>
            <person name="Zhang Y."/>
            <person name="Guo Z."/>
        </authorList>
    </citation>
    <scope>NUCLEOTIDE SEQUENCE</scope>
</reference>
<keyword evidence="9" id="KW-1185">Reference proteome</keyword>
<dbReference type="PANTHER" id="PTHR45705">
    <property type="entry name" value="FI20236P1"/>
    <property type="match status" value="1"/>
</dbReference>
<organism evidence="8 9">
    <name type="scientific">Echinococcus multilocularis</name>
    <name type="common">Fox tapeworm</name>
    <dbReference type="NCBI Taxonomy" id="6211"/>
    <lineage>
        <taxon>Eukaryota</taxon>
        <taxon>Metazoa</taxon>
        <taxon>Spiralia</taxon>
        <taxon>Lophotrochozoa</taxon>
        <taxon>Platyhelminthes</taxon>
        <taxon>Cestoda</taxon>
        <taxon>Eucestoda</taxon>
        <taxon>Cyclophyllidea</taxon>
        <taxon>Taeniidae</taxon>
        <taxon>Echinococcus</taxon>
    </lineage>
</organism>
<dbReference type="SUPFAM" id="SSF57863">
    <property type="entry name" value="ArfGap/RecO-like zinc finger"/>
    <property type="match status" value="1"/>
</dbReference>
<dbReference type="SMART" id="SM00105">
    <property type="entry name" value="ArfGap"/>
    <property type="match status" value="1"/>
</dbReference>
<evidence type="ECO:0000256" key="6">
    <source>
        <dbReference type="SAM" id="MobiDB-lite"/>
    </source>
</evidence>
<evidence type="ECO:0000256" key="3">
    <source>
        <dbReference type="ARBA" id="ARBA00022771"/>
    </source>
</evidence>
<dbReference type="InterPro" id="IPR044732">
    <property type="entry name" value="ArfGAP_SMAP1-like"/>
</dbReference>
<dbReference type="EMBL" id="LN902843">
    <property type="protein sequence ID" value="CDS37454.1"/>
    <property type="molecule type" value="Genomic_DNA"/>
</dbReference>
<evidence type="ECO:0000259" key="7">
    <source>
        <dbReference type="PROSITE" id="PS50115"/>
    </source>
</evidence>
<evidence type="ECO:0000313" key="9">
    <source>
        <dbReference type="Proteomes" id="UP000017246"/>
    </source>
</evidence>
<keyword evidence="2" id="KW-0479">Metal-binding</keyword>
<name>A0A068XZ39_ECHMU</name>
<dbReference type="eggNOG" id="KOG0703">
    <property type="taxonomic scope" value="Eukaryota"/>
</dbReference>
<reference evidence="8" key="1">
    <citation type="journal article" date="2013" name="Nature">
        <title>The genomes of four tapeworm species reveal adaptations to parasitism.</title>
        <authorList>
            <person name="Tsai I.J."/>
            <person name="Zarowiecki M."/>
            <person name="Holroyd N."/>
            <person name="Garciarrubio A."/>
            <person name="Sanchez-Flores A."/>
            <person name="Brooks K.L."/>
            <person name="Tracey A."/>
            <person name="Bobes R.J."/>
            <person name="Fragoso G."/>
            <person name="Sciutto E."/>
            <person name="Aslett M."/>
            <person name="Beasley H."/>
            <person name="Bennett H.M."/>
            <person name="Cai J."/>
            <person name="Camicia F."/>
            <person name="Clark R."/>
            <person name="Cucher M."/>
            <person name="De Silva N."/>
            <person name="Day T.A."/>
            <person name="Deplazes P."/>
            <person name="Estrada K."/>
            <person name="Fernandez C."/>
            <person name="Holland P.W."/>
            <person name="Hou J."/>
            <person name="Hu S."/>
            <person name="Huckvale T."/>
            <person name="Hung S.S."/>
            <person name="Kamenetzky L."/>
            <person name="Keane J.A."/>
            <person name="Kiss F."/>
            <person name="Koziol U."/>
            <person name="Lambert O."/>
            <person name="Liu K."/>
            <person name="Luo X."/>
            <person name="Luo Y."/>
            <person name="Macchiaroli N."/>
            <person name="Nichol S."/>
            <person name="Paps J."/>
            <person name="Parkinson J."/>
            <person name="Pouchkina-Stantcheva N."/>
            <person name="Riddiford N."/>
            <person name="Rosenzvit M."/>
            <person name="Salinas G."/>
            <person name="Wasmuth J.D."/>
            <person name="Zamanian M."/>
            <person name="Zheng Y."/>
            <person name="Cai X."/>
            <person name="Soberon X."/>
            <person name="Olson P.D."/>
            <person name="Laclette J.P."/>
            <person name="Brehm K."/>
            <person name="Berriman M."/>
            <person name="Garciarrubio A."/>
            <person name="Bobes R.J."/>
            <person name="Fragoso G."/>
            <person name="Sanchez-Flores A."/>
            <person name="Estrada K."/>
            <person name="Cevallos M.A."/>
            <person name="Morett E."/>
            <person name="Gonzalez V."/>
            <person name="Portillo T."/>
            <person name="Ochoa-Leyva A."/>
            <person name="Jose M.V."/>
            <person name="Sciutto E."/>
            <person name="Landa A."/>
            <person name="Jimenez L."/>
            <person name="Valdes V."/>
            <person name="Carrero J.C."/>
            <person name="Larralde C."/>
            <person name="Morales-Montor J."/>
            <person name="Limon-Lason J."/>
            <person name="Soberon X."/>
            <person name="Laclette J.P."/>
        </authorList>
    </citation>
    <scope>NUCLEOTIDE SEQUENCE [LARGE SCALE GENOMIC DNA]</scope>
</reference>
<dbReference type="InterPro" id="IPR051718">
    <property type="entry name" value="ARF_GTPase-activating"/>
</dbReference>
<dbReference type="PRINTS" id="PR00405">
    <property type="entry name" value="REVINTRACTNG"/>
</dbReference>
<evidence type="ECO:0000256" key="1">
    <source>
        <dbReference type="ARBA" id="ARBA00022468"/>
    </source>
</evidence>
<keyword evidence="1" id="KW-0343">GTPase activation</keyword>
<dbReference type="Gene3D" id="1.10.220.150">
    <property type="entry name" value="Arf GTPase activating protein"/>
    <property type="match status" value="1"/>
</dbReference>
<evidence type="ECO:0000313" key="8">
    <source>
        <dbReference type="EMBL" id="CDS37454.1"/>
    </source>
</evidence>
<keyword evidence="3 5" id="KW-0863">Zinc-finger</keyword>
<dbReference type="FunFam" id="1.10.220.150:FF:000009">
    <property type="entry name" value="stromal membrane-associated protein 1 isoform X1"/>
    <property type="match status" value="1"/>
</dbReference>
<feature type="region of interest" description="Disordered" evidence="6">
    <location>
        <begin position="201"/>
        <end position="234"/>
    </location>
</feature>
<evidence type="ECO:0000256" key="2">
    <source>
        <dbReference type="ARBA" id="ARBA00022723"/>
    </source>
</evidence>
<dbReference type="PANTHER" id="PTHR45705:SF1">
    <property type="entry name" value="FI20236P1"/>
    <property type="match status" value="1"/>
</dbReference>
<keyword evidence="4" id="KW-0862">Zinc</keyword>
<feature type="domain" description="Arf-GAP" evidence="7">
    <location>
        <begin position="16"/>
        <end position="139"/>
    </location>
</feature>
<dbReference type="InterPro" id="IPR001164">
    <property type="entry name" value="ArfGAP_dom"/>
</dbReference>
<dbReference type="InterPro" id="IPR038508">
    <property type="entry name" value="ArfGAP_dom_sf"/>
</dbReference>
<dbReference type="InterPro" id="IPR037278">
    <property type="entry name" value="ARFGAP/RecO"/>
</dbReference>
<feature type="region of interest" description="Disordered" evidence="6">
    <location>
        <begin position="156"/>
        <end position="178"/>
    </location>
</feature>
<dbReference type="GO" id="GO:0005096">
    <property type="term" value="F:GTPase activator activity"/>
    <property type="evidence" value="ECO:0007669"/>
    <property type="project" value="UniProtKB-KW"/>
</dbReference>
<sequence>MSMPRQGEKQQNERLQLIIADLVKDEENRYCADCDAKGPRWASWNLGVLLCIRCAGIHRGLGVHISKVKSLNLDSWEPQQVAMLKAVGNRRARELYEASLPEFFRRPQTDSALEQFIRAKYEQKRYVASDFVPPKPDMESVKKDLLRLEQQSKRKAVSARSVNLPLQNSDSSKTQSRTLKSIAKSIGGNTDGVTADILGLSSPVADKDDDKSSASKIPTKHSEVPQQANQKSELESGAFSADLVGINFGDVSQPPTGEMGSVEGQRPTKESILALYSLSKPVGAGGGLLSPSLVHPNVQNRASMASMFGVSASFNQSPPMYPPPVSPIVFDRNLVQTEKAPTSSDLIVHVTASNTVDGFAHNGSHHLGHLTSDWRSRVLAAAVDLLPDRCRQPHLCPQLLRSTILSCSVNELRIQSQLASMQLHSGAVEEFPSLPVILALVNFLRQARLISRFLTLTPRFCCTALP</sequence>
<dbReference type="AlphaFoldDB" id="A0A068XZ39"/>
<dbReference type="OrthoDB" id="73919at2759"/>
<dbReference type="Proteomes" id="UP000017246">
    <property type="component" value="Unassembled WGS sequence"/>
</dbReference>
<dbReference type="OMA" id="KPSAMET"/>
<dbReference type="GO" id="GO:0005737">
    <property type="term" value="C:cytoplasm"/>
    <property type="evidence" value="ECO:0007669"/>
    <property type="project" value="TreeGrafter"/>
</dbReference>
<dbReference type="PROSITE" id="PS50115">
    <property type="entry name" value="ARFGAP"/>
    <property type="match status" value="1"/>
</dbReference>
<proteinExistence type="predicted"/>
<dbReference type="GO" id="GO:0008270">
    <property type="term" value="F:zinc ion binding"/>
    <property type="evidence" value="ECO:0007669"/>
    <property type="project" value="UniProtKB-KW"/>
</dbReference>
<evidence type="ECO:0000256" key="5">
    <source>
        <dbReference type="PROSITE-ProRule" id="PRU00288"/>
    </source>
</evidence>
<dbReference type="Pfam" id="PF01412">
    <property type="entry name" value="ArfGap"/>
    <property type="match status" value="1"/>
</dbReference>
<gene>
    <name evidence="8" type="ORF">EmuJ_000469800</name>
</gene>
<dbReference type="CDD" id="cd08839">
    <property type="entry name" value="ArfGap_SMAP"/>
    <property type="match status" value="1"/>
</dbReference>
<protein>
    <submittedName>
        <fullName evidence="8">GTP ase activating protein for Arf containing</fullName>
    </submittedName>
</protein>
<feature type="compositionally biased region" description="Polar residues" evidence="6">
    <location>
        <begin position="160"/>
        <end position="178"/>
    </location>
</feature>
<evidence type="ECO:0000256" key="4">
    <source>
        <dbReference type="ARBA" id="ARBA00022833"/>
    </source>
</evidence>